<proteinExistence type="predicted"/>
<protein>
    <recommendedName>
        <fullName evidence="2">DUF3570 domain-containing protein</fullName>
    </recommendedName>
</protein>
<evidence type="ECO:0008006" key="2">
    <source>
        <dbReference type="Google" id="ProtNLM"/>
    </source>
</evidence>
<sequence>MNNRLKKSNILLALSSSALAIPMAAKATEAPTSVEVGYMVSSYQEDAIDAAKNITGNAQDRYDITVSQFNLLIPIGSSQSLNLSYIQDAMSGASPWDIVDSNGENKVIMSGASIKEERKDLRIGYSFYESNRITGFNLARSVENDYESIAIGSSMEISTNQKNTVYAFSASASFDDIFPTQGIFLNTLDGTLEDSKTTYSVSGNISQVINRKNIMQAGISINQHSGYLSDPYKSNDKRPDSRLQTAAIIRMRSFIDSWDAALHSGYRFYSDDWGVRSDTFDLSLYKNLSNNYQIVPGIRYYTQDGASFYKQNSSNAVNEAFISTDYRLSYYGAVSVSFKLVKKFTDLTLFGTVERYQSAASLALGAPASENPALVDFTRVSFGFEYKF</sequence>
<dbReference type="InterPro" id="IPR021953">
    <property type="entry name" value="DUF3570"/>
</dbReference>
<organism evidence="1">
    <name type="scientific">hydrothermal vent metagenome</name>
    <dbReference type="NCBI Taxonomy" id="652676"/>
    <lineage>
        <taxon>unclassified sequences</taxon>
        <taxon>metagenomes</taxon>
        <taxon>ecological metagenomes</taxon>
    </lineage>
</organism>
<evidence type="ECO:0000313" key="1">
    <source>
        <dbReference type="EMBL" id="VAW57440.1"/>
    </source>
</evidence>
<name>A0A3B0WYC3_9ZZZZ</name>
<dbReference type="Pfam" id="PF12094">
    <property type="entry name" value="DUF3570"/>
    <property type="match status" value="1"/>
</dbReference>
<dbReference type="AlphaFoldDB" id="A0A3B0WYC3"/>
<dbReference type="EMBL" id="UOFF01000391">
    <property type="protein sequence ID" value="VAW57440.1"/>
    <property type="molecule type" value="Genomic_DNA"/>
</dbReference>
<accession>A0A3B0WYC3</accession>
<gene>
    <name evidence="1" type="ORF">MNBD_GAMMA07-717</name>
</gene>
<reference evidence="1" key="1">
    <citation type="submission" date="2018-06" db="EMBL/GenBank/DDBJ databases">
        <authorList>
            <person name="Zhirakovskaya E."/>
        </authorList>
    </citation>
    <scope>NUCLEOTIDE SEQUENCE</scope>
</reference>